<comment type="caution">
    <text evidence="4">The sequence shown here is derived from an EMBL/GenBank/DDBJ whole genome shotgun (WGS) entry which is preliminary data.</text>
</comment>
<evidence type="ECO:0000256" key="3">
    <source>
        <dbReference type="PROSITE-ProRule" id="PRU00023"/>
    </source>
</evidence>
<keyword evidence="1" id="KW-0677">Repeat</keyword>
<evidence type="ECO:0000313" key="4">
    <source>
        <dbReference type="EMBL" id="RFU27623.1"/>
    </source>
</evidence>
<dbReference type="InterPro" id="IPR036770">
    <property type="entry name" value="Ankyrin_rpt-contain_sf"/>
</dbReference>
<dbReference type="InterPro" id="IPR002110">
    <property type="entry name" value="Ankyrin_rpt"/>
</dbReference>
<dbReference type="PROSITE" id="PS50088">
    <property type="entry name" value="ANK_REPEAT"/>
    <property type="match status" value="1"/>
</dbReference>
<dbReference type="InterPro" id="IPR050663">
    <property type="entry name" value="Ankyrin-SOCS_Box"/>
</dbReference>
<feature type="non-terminal residue" evidence="4">
    <location>
        <position position="345"/>
    </location>
</feature>
<dbReference type="SMART" id="SM00248">
    <property type="entry name" value="ANK"/>
    <property type="match status" value="2"/>
</dbReference>
<dbReference type="GO" id="GO:0005634">
    <property type="term" value="C:nucleus"/>
    <property type="evidence" value="ECO:0007669"/>
    <property type="project" value="TreeGrafter"/>
</dbReference>
<protein>
    <submittedName>
        <fullName evidence="4">Uncharacterized protein</fullName>
    </submittedName>
</protein>
<dbReference type="Gene3D" id="1.25.40.20">
    <property type="entry name" value="Ankyrin repeat-containing domain"/>
    <property type="match status" value="1"/>
</dbReference>
<feature type="repeat" description="ANK" evidence="3">
    <location>
        <begin position="290"/>
        <end position="319"/>
    </location>
</feature>
<dbReference type="STRING" id="5539.A0A3E2H3M8"/>
<evidence type="ECO:0000313" key="5">
    <source>
        <dbReference type="Proteomes" id="UP000258309"/>
    </source>
</evidence>
<dbReference type="Pfam" id="PF12796">
    <property type="entry name" value="Ank_2"/>
    <property type="match status" value="1"/>
</dbReference>
<evidence type="ECO:0000256" key="1">
    <source>
        <dbReference type="ARBA" id="ARBA00022737"/>
    </source>
</evidence>
<dbReference type="OrthoDB" id="3555103at2759"/>
<keyword evidence="5" id="KW-1185">Reference proteome</keyword>
<reference evidence="4 5" key="1">
    <citation type="submission" date="2018-05" db="EMBL/GenBank/DDBJ databases">
        <title>Draft genome sequence of Scytalidium lignicola DSM 105466, a ubiquitous saprotrophic fungus.</title>
        <authorList>
            <person name="Buettner E."/>
            <person name="Gebauer A.M."/>
            <person name="Hofrichter M."/>
            <person name="Liers C."/>
            <person name="Kellner H."/>
        </authorList>
    </citation>
    <scope>NUCLEOTIDE SEQUENCE [LARGE SCALE GENOMIC DNA]</scope>
    <source>
        <strain evidence="4 5">DSM 105466</strain>
    </source>
</reference>
<dbReference type="GO" id="GO:0045944">
    <property type="term" value="P:positive regulation of transcription by RNA polymerase II"/>
    <property type="evidence" value="ECO:0007669"/>
    <property type="project" value="TreeGrafter"/>
</dbReference>
<organism evidence="4 5">
    <name type="scientific">Scytalidium lignicola</name>
    <name type="common">Hyphomycete</name>
    <dbReference type="NCBI Taxonomy" id="5539"/>
    <lineage>
        <taxon>Eukaryota</taxon>
        <taxon>Fungi</taxon>
        <taxon>Dikarya</taxon>
        <taxon>Ascomycota</taxon>
        <taxon>Pezizomycotina</taxon>
        <taxon>Leotiomycetes</taxon>
        <taxon>Leotiomycetes incertae sedis</taxon>
        <taxon>Scytalidium</taxon>
    </lineage>
</organism>
<dbReference type="SUPFAM" id="SSF48403">
    <property type="entry name" value="Ankyrin repeat"/>
    <property type="match status" value="1"/>
</dbReference>
<accession>A0A3E2H3M8</accession>
<dbReference type="EMBL" id="NCSJ02000197">
    <property type="protein sequence ID" value="RFU27623.1"/>
    <property type="molecule type" value="Genomic_DNA"/>
</dbReference>
<dbReference type="PROSITE" id="PS50297">
    <property type="entry name" value="ANK_REP_REGION"/>
    <property type="match status" value="1"/>
</dbReference>
<dbReference type="PANTHER" id="PTHR24193:SF121">
    <property type="entry name" value="ADA2A-CONTAINING COMPLEX COMPONENT 3, ISOFORM D"/>
    <property type="match status" value="1"/>
</dbReference>
<dbReference type="Proteomes" id="UP000258309">
    <property type="component" value="Unassembled WGS sequence"/>
</dbReference>
<dbReference type="PANTHER" id="PTHR24193">
    <property type="entry name" value="ANKYRIN REPEAT PROTEIN"/>
    <property type="match status" value="1"/>
</dbReference>
<dbReference type="GO" id="GO:0000976">
    <property type="term" value="F:transcription cis-regulatory region binding"/>
    <property type="evidence" value="ECO:0007669"/>
    <property type="project" value="TreeGrafter"/>
</dbReference>
<feature type="non-terminal residue" evidence="4">
    <location>
        <position position="1"/>
    </location>
</feature>
<sequence>MASYVPRGDRFCFDAISWYHSHGQLSTDEYLNCLLDHLLGAQHPEDAHNYDVYNSLSTAIQSCMFEPNFTLLDDATHVKSLLLNCLDGTLDDAKQQAPLVLASLKANGIYDNILAAMICIACDRRDISLLDYCFTLTDDPVTLMAATERAIWLAGVKNPDPKIWSRLLDLGWLSTPQKRPDHGISELANQVILADQPHIELLEVLFSHNLVVSDRFFCRAAINLDPNTMRYLVSKFDASKMNTSNALLVASGTNARIVDILLDSGMDVNWMDCNTHWRDPKDGHATLFGTALHSAAEHGNKDSAKLLLQRGANKDTKDSWGKTPAQRAADAGHADVAELIQTFAS</sequence>
<keyword evidence="2 3" id="KW-0040">ANK repeat</keyword>
<gene>
    <name evidence="4" type="ORF">B7463_g8704</name>
</gene>
<evidence type="ECO:0000256" key="2">
    <source>
        <dbReference type="ARBA" id="ARBA00023043"/>
    </source>
</evidence>
<name>A0A3E2H3M8_SCYLI</name>
<dbReference type="AlphaFoldDB" id="A0A3E2H3M8"/>
<proteinExistence type="predicted"/>